<organism evidence="7 8">
    <name type="scientific">Ceratopteris richardii</name>
    <name type="common">Triangle waterfern</name>
    <dbReference type="NCBI Taxonomy" id="49495"/>
    <lineage>
        <taxon>Eukaryota</taxon>
        <taxon>Viridiplantae</taxon>
        <taxon>Streptophyta</taxon>
        <taxon>Embryophyta</taxon>
        <taxon>Tracheophyta</taxon>
        <taxon>Polypodiopsida</taxon>
        <taxon>Polypodiidae</taxon>
        <taxon>Polypodiales</taxon>
        <taxon>Pteridineae</taxon>
        <taxon>Pteridaceae</taxon>
        <taxon>Parkerioideae</taxon>
        <taxon>Ceratopteris</taxon>
    </lineage>
</organism>
<dbReference type="InterPro" id="IPR045239">
    <property type="entry name" value="bHLH95_bHLH"/>
</dbReference>
<keyword evidence="4" id="KW-0539">Nucleus</keyword>
<keyword evidence="2" id="KW-0805">Transcription regulation</keyword>
<evidence type="ECO:0000256" key="2">
    <source>
        <dbReference type="ARBA" id="ARBA00023015"/>
    </source>
</evidence>
<keyword evidence="8" id="KW-1185">Reference proteome</keyword>
<accession>A0A8T2QPN7</accession>
<evidence type="ECO:0000256" key="3">
    <source>
        <dbReference type="ARBA" id="ARBA00023163"/>
    </source>
</evidence>
<dbReference type="GO" id="GO:0005634">
    <property type="term" value="C:nucleus"/>
    <property type="evidence" value="ECO:0007669"/>
    <property type="project" value="UniProtKB-SubCell"/>
</dbReference>
<dbReference type="GO" id="GO:0046983">
    <property type="term" value="F:protein dimerization activity"/>
    <property type="evidence" value="ECO:0007669"/>
    <property type="project" value="InterPro"/>
</dbReference>
<protein>
    <recommendedName>
        <fullName evidence="6">BHLH domain-containing protein</fullName>
    </recommendedName>
</protein>
<dbReference type="Proteomes" id="UP000825935">
    <property type="component" value="Chromosome 33"/>
</dbReference>
<dbReference type="PROSITE" id="PS50888">
    <property type="entry name" value="BHLH"/>
    <property type="match status" value="1"/>
</dbReference>
<evidence type="ECO:0000256" key="1">
    <source>
        <dbReference type="ARBA" id="ARBA00004123"/>
    </source>
</evidence>
<dbReference type="AlphaFoldDB" id="A0A8T2QPN7"/>
<evidence type="ECO:0000259" key="6">
    <source>
        <dbReference type="PROSITE" id="PS50888"/>
    </source>
</evidence>
<dbReference type="GO" id="GO:0000978">
    <property type="term" value="F:RNA polymerase II cis-regulatory region sequence-specific DNA binding"/>
    <property type="evidence" value="ECO:0007669"/>
    <property type="project" value="TreeGrafter"/>
</dbReference>
<proteinExistence type="predicted"/>
<dbReference type="InterPro" id="IPR036638">
    <property type="entry name" value="HLH_DNA-bd_sf"/>
</dbReference>
<evidence type="ECO:0000256" key="5">
    <source>
        <dbReference type="SAM" id="MobiDB-lite"/>
    </source>
</evidence>
<feature type="domain" description="BHLH" evidence="6">
    <location>
        <begin position="91"/>
        <end position="140"/>
    </location>
</feature>
<dbReference type="GO" id="GO:0000981">
    <property type="term" value="F:DNA-binding transcription factor activity, RNA polymerase II-specific"/>
    <property type="evidence" value="ECO:0007669"/>
    <property type="project" value="TreeGrafter"/>
</dbReference>
<feature type="compositionally biased region" description="Polar residues" evidence="5">
    <location>
        <begin position="56"/>
        <end position="68"/>
    </location>
</feature>
<dbReference type="Gene3D" id="4.10.280.10">
    <property type="entry name" value="Helix-loop-helix DNA-binding domain"/>
    <property type="match status" value="1"/>
</dbReference>
<sequence length="205" mass="22738">MRESLMGGDTDMNGNQSIFAPFQTCNTMTPISNVKALCKAGATMESMKRSKVVPPMSNNEKQESQNQHCATEYQFKRLQKDQGSSSPQPASTTNTLLKTEPAHKVKFSERVSTLQQLVSPYGKTDTASVLQEAIGYIKFLHDQVQQALSIPYLKSPTNHNGDHCNDQNEEKIDLKSRGLCLVPISCTIQVTNDNGADYWYSGSIR</sequence>
<keyword evidence="3" id="KW-0804">Transcription</keyword>
<dbReference type="OrthoDB" id="673975at2759"/>
<dbReference type="EMBL" id="CM035438">
    <property type="protein sequence ID" value="KAH7285455.1"/>
    <property type="molecule type" value="Genomic_DNA"/>
</dbReference>
<feature type="region of interest" description="Disordered" evidence="5">
    <location>
        <begin position="48"/>
        <end position="68"/>
    </location>
</feature>
<evidence type="ECO:0000256" key="4">
    <source>
        <dbReference type="ARBA" id="ARBA00023242"/>
    </source>
</evidence>
<dbReference type="SUPFAM" id="SSF47459">
    <property type="entry name" value="HLH, helix-loop-helix DNA-binding domain"/>
    <property type="match status" value="1"/>
</dbReference>
<evidence type="ECO:0000313" key="7">
    <source>
        <dbReference type="EMBL" id="KAH7285455.1"/>
    </source>
</evidence>
<name>A0A8T2QPN7_CERRI</name>
<reference evidence="7" key="1">
    <citation type="submission" date="2021-08" db="EMBL/GenBank/DDBJ databases">
        <title>WGS assembly of Ceratopteris richardii.</title>
        <authorList>
            <person name="Marchant D.B."/>
            <person name="Chen G."/>
            <person name="Jenkins J."/>
            <person name="Shu S."/>
            <person name="Leebens-Mack J."/>
            <person name="Grimwood J."/>
            <person name="Schmutz J."/>
            <person name="Soltis P."/>
            <person name="Soltis D."/>
            <person name="Chen Z.-H."/>
        </authorList>
    </citation>
    <scope>NUCLEOTIDE SEQUENCE</scope>
    <source>
        <strain evidence="7">Whitten #5841</strain>
        <tissue evidence="7">Leaf</tissue>
    </source>
</reference>
<gene>
    <name evidence="7" type="ORF">KP509_33G028900</name>
</gene>
<dbReference type="CDD" id="cd11393">
    <property type="entry name" value="bHLH_AtbHLH_like"/>
    <property type="match status" value="1"/>
</dbReference>
<comment type="subcellular location">
    <subcellularLocation>
        <location evidence="1">Nucleus</location>
    </subcellularLocation>
</comment>
<evidence type="ECO:0000313" key="8">
    <source>
        <dbReference type="Proteomes" id="UP000825935"/>
    </source>
</evidence>
<dbReference type="PANTHER" id="PTHR16223">
    <property type="entry name" value="TRANSCRIPTION FACTOR BHLH83-RELATED"/>
    <property type="match status" value="1"/>
</dbReference>
<dbReference type="PANTHER" id="PTHR16223:SF238">
    <property type="entry name" value="TRANSCRIPTION FACTOR BHLH114"/>
    <property type="match status" value="1"/>
</dbReference>
<dbReference type="InterPro" id="IPR045843">
    <property type="entry name" value="IND-like"/>
</dbReference>
<dbReference type="InterPro" id="IPR011598">
    <property type="entry name" value="bHLH_dom"/>
</dbReference>
<comment type="caution">
    <text evidence="7">The sequence shown here is derived from an EMBL/GenBank/DDBJ whole genome shotgun (WGS) entry which is preliminary data.</text>
</comment>